<feature type="domain" description="Heterokaryon incompatibility" evidence="1">
    <location>
        <begin position="21"/>
        <end position="106"/>
    </location>
</feature>
<organism evidence="2 3">
    <name type="scientific">Tetrapyrgos nigripes</name>
    <dbReference type="NCBI Taxonomy" id="182062"/>
    <lineage>
        <taxon>Eukaryota</taxon>
        <taxon>Fungi</taxon>
        <taxon>Dikarya</taxon>
        <taxon>Basidiomycota</taxon>
        <taxon>Agaricomycotina</taxon>
        <taxon>Agaricomycetes</taxon>
        <taxon>Agaricomycetidae</taxon>
        <taxon>Agaricales</taxon>
        <taxon>Marasmiineae</taxon>
        <taxon>Marasmiaceae</taxon>
        <taxon>Tetrapyrgos</taxon>
    </lineage>
</organism>
<reference evidence="2 3" key="1">
    <citation type="journal article" date="2020" name="ISME J.">
        <title>Uncovering the hidden diversity of litter-decomposition mechanisms in mushroom-forming fungi.</title>
        <authorList>
            <person name="Floudas D."/>
            <person name="Bentzer J."/>
            <person name="Ahren D."/>
            <person name="Johansson T."/>
            <person name="Persson P."/>
            <person name="Tunlid A."/>
        </authorList>
    </citation>
    <scope>NUCLEOTIDE SEQUENCE [LARGE SCALE GENOMIC DNA]</scope>
    <source>
        <strain evidence="2 3">CBS 291.85</strain>
    </source>
</reference>
<sequence>MRLLSTETLKLHEFYTDIPPYAILSHTWEKEDVSFQDIQNLETAGAKAGFAKVLNACRRARHYDFEWIWIDSCCINKESSAELSEAINSMYQYYEDAVVCYVYLCDVSLEVHLQHPNSSFRRSRWFKRGWTLQELLAPWDVVFLDKDWSKIGTRWSLRDLVSTITTIPVEVLEGQDISDYSVAQKMSWAAFRKTTRPEDQAYCLMGLFGVSMPPIYGEGSTRAFMRLQQEIIKISDDRSIFAWIAMPSDKHESRGLLASSPYEFRMSGEVKASVPEVLNDKSSYLFGNNGLRIHLPLEPTDSSRFGSDVFLGSLLCQSEKDGSYLSVYLRKTSGQQYVRCRVDELVLRSLPPAFDNVQELSVREKPVPRRVRSDKYLHMASSNTVLYHVELLTSARHFFCASNPHTTSVAEKGFAVVAVDANKSLCWLGPFMHDASLTYECMTTGKTFTIEFAGSWDPVYYNCTLQLCDKTFGDFSDPRMDRIVGQFDSGDYICVTRESRGDLRRRERSLHQSLEPISEKNVEISYIPKESPEANFLTHTLRPSHSGFMVPANLELSELELSGYQTAQLSGVFPPYFFVERFDNMAYVTAFHADGGEYTSNDDQFCILTYTESMWHSSFYVALGLQGSSAWIDIDFCQLEDGENPEAPEDIWKSYLSSGSRVEKRMEAKSSTWVGSLMASVERRTNLQLGSHLLRLQLPGTSLQDSTVRRPQRLQNLDTVRTI</sequence>
<protein>
    <recommendedName>
        <fullName evidence="1">Heterokaryon incompatibility domain-containing protein</fullName>
    </recommendedName>
</protein>
<evidence type="ECO:0000313" key="3">
    <source>
        <dbReference type="Proteomes" id="UP000559256"/>
    </source>
</evidence>
<comment type="caution">
    <text evidence="2">The sequence shown here is derived from an EMBL/GenBank/DDBJ whole genome shotgun (WGS) entry which is preliminary data.</text>
</comment>
<name>A0A8H5CM87_9AGAR</name>
<keyword evidence="3" id="KW-1185">Reference proteome</keyword>
<proteinExistence type="predicted"/>
<accession>A0A8H5CM87</accession>
<dbReference type="EMBL" id="JAACJM010000145">
    <property type="protein sequence ID" value="KAF5343237.1"/>
    <property type="molecule type" value="Genomic_DNA"/>
</dbReference>
<evidence type="ECO:0000259" key="1">
    <source>
        <dbReference type="Pfam" id="PF06985"/>
    </source>
</evidence>
<dbReference type="AlphaFoldDB" id="A0A8H5CM87"/>
<gene>
    <name evidence="2" type="ORF">D9758_013404</name>
</gene>
<dbReference type="PANTHER" id="PTHR10622">
    <property type="entry name" value="HET DOMAIN-CONTAINING PROTEIN"/>
    <property type="match status" value="1"/>
</dbReference>
<evidence type="ECO:0000313" key="2">
    <source>
        <dbReference type="EMBL" id="KAF5343237.1"/>
    </source>
</evidence>
<dbReference type="PANTHER" id="PTHR10622:SF10">
    <property type="entry name" value="HET DOMAIN-CONTAINING PROTEIN"/>
    <property type="match status" value="1"/>
</dbReference>
<dbReference type="InterPro" id="IPR010730">
    <property type="entry name" value="HET"/>
</dbReference>
<dbReference type="Pfam" id="PF06985">
    <property type="entry name" value="HET"/>
    <property type="match status" value="1"/>
</dbReference>
<dbReference type="Proteomes" id="UP000559256">
    <property type="component" value="Unassembled WGS sequence"/>
</dbReference>